<feature type="compositionally biased region" description="Polar residues" evidence="1">
    <location>
        <begin position="450"/>
        <end position="459"/>
    </location>
</feature>
<evidence type="ECO:0000313" key="2">
    <source>
        <dbReference type="EMBL" id="KEJ82541.1"/>
    </source>
</evidence>
<feature type="compositionally biased region" description="Acidic residues" evidence="1">
    <location>
        <begin position="333"/>
        <end position="345"/>
    </location>
</feature>
<feature type="compositionally biased region" description="Basic and acidic residues" evidence="1">
    <location>
        <begin position="306"/>
        <end position="320"/>
    </location>
</feature>
<organism evidence="2 3">
    <name type="scientific">Oxytricha trifallax</name>
    <dbReference type="NCBI Taxonomy" id="1172189"/>
    <lineage>
        <taxon>Eukaryota</taxon>
        <taxon>Sar</taxon>
        <taxon>Alveolata</taxon>
        <taxon>Ciliophora</taxon>
        <taxon>Intramacronucleata</taxon>
        <taxon>Spirotrichea</taxon>
        <taxon>Stichotrichia</taxon>
        <taxon>Sporadotrichida</taxon>
        <taxon>Oxytrichidae</taxon>
        <taxon>Oxytrichinae</taxon>
        <taxon>Oxytricha</taxon>
    </lineage>
</organism>
<name>A0A073HZD2_9SPIT</name>
<dbReference type="EMBL" id="ARYC01017392">
    <property type="protein sequence ID" value="KEJ82541.1"/>
    <property type="molecule type" value="Genomic_DNA"/>
</dbReference>
<proteinExistence type="predicted"/>
<comment type="caution">
    <text evidence="2">The sequence shown here is derived from an EMBL/GenBank/DDBJ whole genome shotgun (WGS) entry which is preliminary data.</text>
</comment>
<sequence length="986" mass="114969">MSSDQYDNYQGQFPTSNQQRKTYSKPIPVDFNNDLSHMGSAFNNSNNSNILNSNPNSFMYQHSSTNSLNPNINTENQNIVVKDYCAKHHQKLLRIKNPDFTHSCSKCLRDVFFKRDQDQIKRQVQGDIEEMKLYFNRIKEEFGIRKNIKEEFCQFTATKIKSFMRECDLKYEQIKKRIEEKINSKLIAEMNQIESFSDEFNSLQSLIENHSITSNRSLFQVFQDNLCITGTIEIHKNNMFTLDSPKAIKTRFSEFLAFMEKKSKKRLDAYFSEVFKLNELGEIQRATRGRPKAKNKTQIPYIPPKTNDELSNKLNHDVKPISKKNYRNSVEQDSSDEIEPDDEDQTNNSNINQQSSEFQSNLNEQNNNLKNESILQNQNEQEPEFSEYFTYGDNTQLQQTQKQNQSQIQTQNLLSNQIKNSKKSKKQLLQNEDEDNDYLSYNTQTQRTVNGTQSITLEQLMNPEDKNTKQRGRKRLHQDAFDDKNDNDSKSKNQDKNKKSLFSKYFNDNAASQYKGPNHLSSQNNEAGESIGDLLMQETFRQNNLENNDENINSYSLKQALSSQEKLEKQKLANHLLMEANNNQFFVSVQENQSELEDAMQYLRDPNVLMIDPQENKMSKEQQIFHFFDVSKKVILHSLNLQLNGKNYLQVVNCSDRIFLIERQVNATKFQKLIIYEYERANGKFQMIFEEVDTKKIKPVCFQHKTRIYILMVGSKSIAYDYIDQNKLTFVSLNFQVSNSNDLKTIVMNERDLFLFHCSKSRSQGEIFHIDLMTHQQWRRIEVRTDSRPKDLIQFGILPFRRPGDAKYIALLFGGGYNTLRCTFLFDEFKKDISRCPSICTGDIDKILTNQMHIGEDEIIAFGVSRIHLFDRKTQTFRAMCYDFSYEDSGLMNSQDSVNDTQSQLNQKLKSQQIQTQLIGGAQLNDEEMSQYRDVDMMAIRNNENGESQFISQSSAMPTQIQSLLLSNKDDTVDMSICSNIDDLCN</sequence>
<evidence type="ECO:0000313" key="3">
    <source>
        <dbReference type="Proteomes" id="UP000053232"/>
    </source>
</evidence>
<feature type="region of interest" description="Disordered" evidence="1">
    <location>
        <begin position="286"/>
        <end position="352"/>
    </location>
</feature>
<protein>
    <submittedName>
        <fullName evidence="2">Uncharacterized protein</fullName>
    </submittedName>
</protein>
<feature type="region of interest" description="Disordered" evidence="1">
    <location>
        <begin position="450"/>
        <end position="499"/>
    </location>
</feature>
<gene>
    <name evidence="2" type="ORF">OXYTRIMIC_320</name>
</gene>
<feature type="compositionally biased region" description="Polar residues" evidence="1">
    <location>
        <begin position="1"/>
        <end position="21"/>
    </location>
</feature>
<dbReference type="AlphaFoldDB" id="A0A073HZD2"/>
<reference evidence="3" key="1">
    <citation type="journal article" date="2014" name="Cell">
        <title>The Architecture of a Scrambled Genome Reveals Massive Levels of Genomic Rearrangement during Development.</title>
        <authorList>
            <person name="Chen X."/>
            <person name="Bracht J.R."/>
            <person name="Goldman A.D."/>
            <person name="Dolzhenko E."/>
            <person name="Clay D.M."/>
            <person name="Swart E.C."/>
            <person name="Perlman D.H."/>
            <person name="Doak T.G."/>
            <person name="Stuart A."/>
            <person name="Amemiya C.T."/>
            <person name="Sebra R.P."/>
            <person name="Landweber L.F."/>
        </authorList>
    </citation>
    <scope>NUCLEOTIDE SEQUENCE [LARGE SCALE GENOMIC DNA]</scope>
    <source>
        <strain evidence="3">JRB310</strain>
    </source>
</reference>
<evidence type="ECO:0000256" key="1">
    <source>
        <dbReference type="SAM" id="MobiDB-lite"/>
    </source>
</evidence>
<accession>A0A073HZD2</accession>
<keyword evidence="3" id="KW-1185">Reference proteome</keyword>
<feature type="compositionally biased region" description="Basic and acidic residues" evidence="1">
    <location>
        <begin position="477"/>
        <end position="498"/>
    </location>
</feature>
<feature type="region of interest" description="Disordered" evidence="1">
    <location>
        <begin position="1"/>
        <end position="24"/>
    </location>
</feature>
<dbReference type="Proteomes" id="UP000053232">
    <property type="component" value="Unassembled WGS sequence"/>
</dbReference>